<evidence type="ECO:0008006" key="3">
    <source>
        <dbReference type="Google" id="ProtNLM"/>
    </source>
</evidence>
<dbReference type="EMBL" id="QJVD01000008">
    <property type="protein sequence ID" value="PYI67699.1"/>
    <property type="molecule type" value="Genomic_DNA"/>
</dbReference>
<evidence type="ECO:0000313" key="1">
    <source>
        <dbReference type="EMBL" id="PYI67699.1"/>
    </source>
</evidence>
<dbReference type="OrthoDB" id="3268233at2"/>
<dbReference type="Proteomes" id="UP000247832">
    <property type="component" value="Unassembled WGS sequence"/>
</dbReference>
<gene>
    <name evidence="1" type="ORF">CVV68_09010</name>
</gene>
<keyword evidence="2" id="KW-1185">Reference proteome</keyword>
<accession>A0A2V5L8D0</accession>
<reference evidence="1 2" key="1">
    <citation type="submission" date="2018-05" db="EMBL/GenBank/DDBJ databases">
        <title>Genetic diversity of glacier-inhabiting Cryobacterium bacteria in China and description of Cryobacterium mengkeensis sp. nov. and Arthrobacter glacialis sp. nov.</title>
        <authorList>
            <person name="Liu Q."/>
            <person name="Xin Y.-H."/>
        </authorList>
    </citation>
    <scope>NUCLEOTIDE SEQUENCE [LARGE SCALE GENOMIC DNA]</scope>
    <source>
        <strain evidence="1 2">LI2</strain>
    </source>
</reference>
<comment type="caution">
    <text evidence="1">The sequence shown here is derived from an EMBL/GenBank/DDBJ whole genome shotgun (WGS) entry which is preliminary data.</text>
</comment>
<proteinExistence type="predicted"/>
<name>A0A2V5L8D0_9MICC</name>
<protein>
    <recommendedName>
        <fullName evidence="3">DNA-binding protein</fullName>
    </recommendedName>
</protein>
<evidence type="ECO:0000313" key="2">
    <source>
        <dbReference type="Proteomes" id="UP000247832"/>
    </source>
</evidence>
<sequence length="109" mass="11957">MEQGAWPAPVPINELPLRGRAVSSGVIDAVTIQPASASPEFTAILTDREFHRVASDGGSHRLRLVWLGRRRVPGIVVGTRLRIEGMVSLRDGLPTIYNPRYEIIGTQES</sequence>
<dbReference type="AlphaFoldDB" id="A0A2V5L8D0"/>
<organism evidence="1 2">
    <name type="scientific">Arthrobacter livingstonensis</name>
    <dbReference type="NCBI Taxonomy" id="670078"/>
    <lineage>
        <taxon>Bacteria</taxon>
        <taxon>Bacillati</taxon>
        <taxon>Actinomycetota</taxon>
        <taxon>Actinomycetes</taxon>
        <taxon>Micrococcales</taxon>
        <taxon>Micrococcaceae</taxon>
        <taxon>Arthrobacter</taxon>
    </lineage>
</organism>